<dbReference type="Proteomes" id="UP001209540">
    <property type="component" value="Unassembled WGS sequence"/>
</dbReference>
<sequence>MYFYAHFMMAKFLTWDINHSLVAYNFRASKTHSDKKKDHGAKIIIVKNKNLRIKVKIAKWKSNKAFADARLKCIPLVPGRSTRKDGFSNQQSAISLWIRRRGVACITHCSSTLRIIVTRHIYFMVLRRDLEDAFGSRVRFVTFACAVPLPFMWRQWILDLTLVANILNGIGLFVLTRGHYLHRELCQAKKITLRRL</sequence>
<keyword evidence="3" id="KW-1185">Reference proteome</keyword>
<gene>
    <name evidence="2" type="ORF">BDA99DRAFT_538079</name>
</gene>
<keyword evidence="1" id="KW-0812">Transmembrane</keyword>
<protein>
    <submittedName>
        <fullName evidence="2">Uncharacterized protein</fullName>
    </submittedName>
</protein>
<keyword evidence="1" id="KW-0472">Membrane</keyword>
<reference evidence="2" key="2">
    <citation type="submission" date="2023-02" db="EMBL/GenBank/DDBJ databases">
        <authorList>
            <consortium name="DOE Joint Genome Institute"/>
            <person name="Mondo S.J."/>
            <person name="Chang Y."/>
            <person name="Wang Y."/>
            <person name="Ahrendt S."/>
            <person name="Andreopoulos W."/>
            <person name="Barry K."/>
            <person name="Beard J."/>
            <person name="Benny G.L."/>
            <person name="Blankenship S."/>
            <person name="Bonito G."/>
            <person name="Cuomo C."/>
            <person name="Desiro A."/>
            <person name="Gervers K.A."/>
            <person name="Hundley H."/>
            <person name="Kuo A."/>
            <person name="LaButti K."/>
            <person name="Lang B.F."/>
            <person name="Lipzen A."/>
            <person name="O'Donnell K."/>
            <person name="Pangilinan J."/>
            <person name="Reynolds N."/>
            <person name="Sandor L."/>
            <person name="Smith M.W."/>
            <person name="Tsang A."/>
            <person name="Grigoriev I.V."/>
            <person name="Stajich J.E."/>
            <person name="Spatafora J.W."/>
        </authorList>
    </citation>
    <scope>NUCLEOTIDE SEQUENCE</scope>
    <source>
        <strain evidence="2">RSA 2281</strain>
    </source>
</reference>
<organism evidence="2 3">
    <name type="scientific">Phascolomyces articulosus</name>
    <dbReference type="NCBI Taxonomy" id="60185"/>
    <lineage>
        <taxon>Eukaryota</taxon>
        <taxon>Fungi</taxon>
        <taxon>Fungi incertae sedis</taxon>
        <taxon>Mucoromycota</taxon>
        <taxon>Mucoromycotina</taxon>
        <taxon>Mucoromycetes</taxon>
        <taxon>Mucorales</taxon>
        <taxon>Lichtheimiaceae</taxon>
        <taxon>Phascolomyces</taxon>
    </lineage>
</organism>
<comment type="caution">
    <text evidence="2">The sequence shown here is derived from an EMBL/GenBank/DDBJ whole genome shotgun (WGS) entry which is preliminary data.</text>
</comment>
<reference evidence="2" key="1">
    <citation type="journal article" date="2022" name="IScience">
        <title>Evolution of zygomycete secretomes and the origins of terrestrial fungal ecologies.</title>
        <authorList>
            <person name="Chang Y."/>
            <person name="Wang Y."/>
            <person name="Mondo S."/>
            <person name="Ahrendt S."/>
            <person name="Andreopoulos W."/>
            <person name="Barry K."/>
            <person name="Beard J."/>
            <person name="Benny G.L."/>
            <person name="Blankenship S."/>
            <person name="Bonito G."/>
            <person name="Cuomo C."/>
            <person name="Desiro A."/>
            <person name="Gervers K.A."/>
            <person name="Hundley H."/>
            <person name="Kuo A."/>
            <person name="LaButti K."/>
            <person name="Lang B.F."/>
            <person name="Lipzen A."/>
            <person name="O'Donnell K."/>
            <person name="Pangilinan J."/>
            <person name="Reynolds N."/>
            <person name="Sandor L."/>
            <person name="Smith M.E."/>
            <person name="Tsang A."/>
            <person name="Grigoriev I.V."/>
            <person name="Stajich J.E."/>
            <person name="Spatafora J.W."/>
        </authorList>
    </citation>
    <scope>NUCLEOTIDE SEQUENCE</scope>
    <source>
        <strain evidence="2">RSA 2281</strain>
    </source>
</reference>
<dbReference type="AlphaFoldDB" id="A0AAD5K8Y6"/>
<keyword evidence="1" id="KW-1133">Transmembrane helix</keyword>
<proteinExistence type="predicted"/>
<dbReference type="EMBL" id="JAIXMP010000015">
    <property type="protein sequence ID" value="KAI9261695.1"/>
    <property type="molecule type" value="Genomic_DNA"/>
</dbReference>
<evidence type="ECO:0000313" key="3">
    <source>
        <dbReference type="Proteomes" id="UP001209540"/>
    </source>
</evidence>
<feature type="transmembrane region" description="Helical" evidence="1">
    <location>
        <begin position="157"/>
        <end position="175"/>
    </location>
</feature>
<evidence type="ECO:0000256" key="1">
    <source>
        <dbReference type="SAM" id="Phobius"/>
    </source>
</evidence>
<accession>A0AAD5K8Y6</accession>
<name>A0AAD5K8Y6_9FUNG</name>
<evidence type="ECO:0000313" key="2">
    <source>
        <dbReference type="EMBL" id="KAI9261695.1"/>
    </source>
</evidence>